<organism evidence="1">
    <name type="scientific">uncultured Eubacteriales bacterium</name>
    <dbReference type="NCBI Taxonomy" id="172733"/>
    <lineage>
        <taxon>Bacteria</taxon>
        <taxon>Bacillati</taxon>
        <taxon>Bacillota</taxon>
        <taxon>Clostridia</taxon>
        <taxon>Eubacteriales</taxon>
        <taxon>environmental samples</taxon>
    </lineage>
</organism>
<name>A0A212KCY5_9FIRM</name>
<accession>A0A212KCY5</accession>
<proteinExistence type="predicted"/>
<protein>
    <submittedName>
        <fullName evidence="1">Uncharacterized protein</fullName>
    </submittedName>
</protein>
<evidence type="ECO:0000313" key="1">
    <source>
        <dbReference type="EMBL" id="SBW09522.1"/>
    </source>
</evidence>
<reference evidence="1" key="1">
    <citation type="submission" date="2016-04" db="EMBL/GenBank/DDBJ databases">
        <authorList>
            <person name="Evans L.H."/>
            <person name="Alamgir A."/>
            <person name="Owens N."/>
            <person name="Weber N.D."/>
            <person name="Virtaneva K."/>
            <person name="Barbian K."/>
            <person name="Babar A."/>
            <person name="Rosenke K."/>
        </authorList>
    </citation>
    <scope>NUCLEOTIDE SEQUENCE</scope>
    <source>
        <strain evidence="1">86</strain>
    </source>
</reference>
<dbReference type="AlphaFoldDB" id="A0A212KCY5"/>
<gene>
    <name evidence="1" type="ORF">KL86CLO1_12676</name>
</gene>
<sequence>MAFCGGDGGGCQGRPLRGGLREKLIKNEEGKIKISAHSYGHNAVKRSVNKRKLLEIYSFQMLWFVV</sequence>
<dbReference type="EMBL" id="FLUN01000001">
    <property type="protein sequence ID" value="SBW09522.1"/>
    <property type="molecule type" value="Genomic_DNA"/>
</dbReference>